<feature type="chain" id="PRO_5017253754" evidence="5">
    <location>
        <begin position="34"/>
        <end position="423"/>
    </location>
</feature>
<name>A0A3A9JAG8_9PROT</name>
<dbReference type="Proteomes" id="UP000274097">
    <property type="component" value="Unassembled WGS sequence"/>
</dbReference>
<dbReference type="SUPFAM" id="SSF111369">
    <property type="entry name" value="HlyD-like secretion proteins"/>
    <property type="match status" value="1"/>
</dbReference>
<keyword evidence="5" id="KW-0732">Signal</keyword>
<dbReference type="FunFam" id="2.40.420.20:FF:000001">
    <property type="entry name" value="Efflux RND transporter periplasmic adaptor subunit"/>
    <property type="match status" value="1"/>
</dbReference>
<evidence type="ECO:0000259" key="7">
    <source>
        <dbReference type="Pfam" id="PF25917"/>
    </source>
</evidence>
<dbReference type="EMBL" id="RAQU01000243">
    <property type="protein sequence ID" value="RKK01615.1"/>
    <property type="molecule type" value="Genomic_DNA"/>
</dbReference>
<dbReference type="GO" id="GO:0046677">
    <property type="term" value="P:response to antibiotic"/>
    <property type="evidence" value="ECO:0007669"/>
    <property type="project" value="TreeGrafter"/>
</dbReference>
<proteinExistence type="inferred from homology"/>
<dbReference type="InterPro" id="IPR058626">
    <property type="entry name" value="MdtA-like_b-barrel"/>
</dbReference>
<dbReference type="EMBL" id="RFLX01000083">
    <property type="protein sequence ID" value="RMI15105.1"/>
    <property type="molecule type" value="Genomic_DNA"/>
</dbReference>
<dbReference type="GO" id="GO:0030313">
    <property type="term" value="C:cell envelope"/>
    <property type="evidence" value="ECO:0007669"/>
    <property type="project" value="UniProtKB-SubCell"/>
</dbReference>
<protein>
    <submittedName>
        <fullName evidence="10">Efflux RND transporter periplasmic adaptor subunit</fullName>
    </submittedName>
</protein>
<feature type="domain" description="Multidrug resistance protein MdtA-like barrel-sandwich hybrid" evidence="7">
    <location>
        <begin position="68"/>
        <end position="202"/>
    </location>
</feature>
<dbReference type="GO" id="GO:0022857">
    <property type="term" value="F:transmembrane transporter activity"/>
    <property type="evidence" value="ECO:0007669"/>
    <property type="project" value="InterPro"/>
</dbReference>
<dbReference type="Pfam" id="PF25944">
    <property type="entry name" value="Beta-barrel_RND"/>
    <property type="match status" value="1"/>
</dbReference>
<dbReference type="Gene3D" id="1.10.287.470">
    <property type="entry name" value="Helix hairpin bin"/>
    <property type="match status" value="1"/>
</dbReference>
<feature type="domain" description="Multidrug resistance protein MdtA-like alpha-helical hairpin" evidence="6">
    <location>
        <begin position="108"/>
        <end position="177"/>
    </location>
</feature>
<sequence>MLPIHLGLAHGAARLGRAAILGLPLLLAVPAMAQQPGGPPPAVGVAPVTSRPIIETNEFIGRIDAVDRVDLQSRVTAFLQERLFEEGTEVKKGDLLFRLERPPFEASLQVAQANVAQAQAQLQNANLTLGRAQSLLSTPAGQRSTVDAAIAAARTAQAQLLSAQAQERQAQIELDYTEIRAPISGRIGLAAVTPGNVVTPSSGALATIVSQDPMYVMFTVPTRTLLELRDRYAPRGGFNAVALKVRLPNGRIYGQNGKLDFINIDVNRDTDSIALRGSMPNPPLTIDQGGGRELVPNQLVTVIVEAVQPVALLTVPRAAVLTDQRGDFVYVIGPDNKVERRSVTTGPQSTPELAVITEGLKEGEQVVVDGLQRVRPGAPVNPTPVAAAASSGGTAPATTPGSTTGSAPAGTSPAGGASPQRGG</sequence>
<evidence type="ECO:0000256" key="1">
    <source>
        <dbReference type="ARBA" id="ARBA00004196"/>
    </source>
</evidence>
<feature type="domain" description="Multidrug resistance protein MdtA-like beta-barrel" evidence="8">
    <location>
        <begin position="213"/>
        <end position="303"/>
    </location>
</feature>
<dbReference type="Gene3D" id="2.40.420.20">
    <property type="match status" value="1"/>
</dbReference>
<evidence type="ECO:0000256" key="4">
    <source>
        <dbReference type="SAM" id="MobiDB-lite"/>
    </source>
</evidence>
<feature type="domain" description="Multidrug resistance protein MdtA-like C-terminal permuted SH3" evidence="9">
    <location>
        <begin position="313"/>
        <end position="373"/>
    </location>
</feature>
<evidence type="ECO:0000313" key="10">
    <source>
        <dbReference type="EMBL" id="RKK01615.1"/>
    </source>
</evidence>
<dbReference type="InterPro" id="IPR006143">
    <property type="entry name" value="RND_pump_MFP"/>
</dbReference>
<evidence type="ECO:0000259" key="8">
    <source>
        <dbReference type="Pfam" id="PF25944"/>
    </source>
</evidence>
<dbReference type="InterPro" id="IPR058624">
    <property type="entry name" value="MdtA-like_HH"/>
</dbReference>
<dbReference type="Pfam" id="PF25917">
    <property type="entry name" value="BSH_RND"/>
    <property type="match status" value="1"/>
</dbReference>
<evidence type="ECO:0000313" key="11">
    <source>
        <dbReference type="EMBL" id="RMI15105.1"/>
    </source>
</evidence>
<dbReference type="PANTHER" id="PTHR30158:SF3">
    <property type="entry name" value="MULTIDRUG EFFLUX PUMP SUBUNIT ACRA-RELATED"/>
    <property type="match status" value="1"/>
</dbReference>
<comment type="subcellular location">
    <subcellularLocation>
        <location evidence="1">Cell envelope</location>
    </subcellularLocation>
</comment>
<comment type="similarity">
    <text evidence="2">Belongs to the membrane fusion protein (MFP) (TC 8.A.1) family.</text>
</comment>
<dbReference type="Gene3D" id="2.40.50.100">
    <property type="match status" value="1"/>
</dbReference>
<dbReference type="OrthoDB" id="9800613at2"/>
<evidence type="ECO:0000256" key="3">
    <source>
        <dbReference type="SAM" id="Coils"/>
    </source>
</evidence>
<dbReference type="InParanoid" id="A0A3A9JAG8"/>
<feature type="coiled-coil region" evidence="3">
    <location>
        <begin position="108"/>
        <end position="173"/>
    </location>
</feature>
<accession>A0A3A9JAG8</accession>
<keyword evidence="12" id="KW-1185">Reference proteome</keyword>
<gene>
    <name evidence="10" type="ORF">D6Z83_24065</name>
    <name evidence="11" type="ORF">EBE87_27210</name>
</gene>
<dbReference type="Gene3D" id="2.40.30.170">
    <property type="match status" value="1"/>
</dbReference>
<feature type="compositionally biased region" description="Low complexity" evidence="4">
    <location>
        <begin position="376"/>
        <end position="423"/>
    </location>
</feature>
<evidence type="ECO:0000313" key="12">
    <source>
        <dbReference type="Proteomes" id="UP000274097"/>
    </source>
</evidence>
<dbReference type="Proteomes" id="UP000278036">
    <property type="component" value="Unassembled WGS sequence"/>
</dbReference>
<evidence type="ECO:0000259" key="9">
    <source>
        <dbReference type="Pfam" id="PF25967"/>
    </source>
</evidence>
<reference evidence="10 13" key="1">
    <citation type="submission" date="2018-09" db="EMBL/GenBank/DDBJ databases">
        <title>Roseomonas sp. nov., isolated from feces of Tibetan antelopes in the Qinghai-Tibet plateau, China.</title>
        <authorList>
            <person name="Tian Z."/>
        </authorList>
    </citation>
    <scope>NUCLEOTIDE SEQUENCE [LARGE SCALE GENOMIC DNA]</scope>
    <source>
        <strain evidence="11 12">Z23</strain>
        <strain evidence="10 13">Z24</strain>
    </source>
</reference>
<keyword evidence="3" id="KW-0175">Coiled coil</keyword>
<evidence type="ECO:0000259" key="6">
    <source>
        <dbReference type="Pfam" id="PF25876"/>
    </source>
</evidence>
<dbReference type="Pfam" id="PF25876">
    <property type="entry name" value="HH_MFP_RND"/>
    <property type="match status" value="1"/>
</dbReference>
<evidence type="ECO:0000313" key="13">
    <source>
        <dbReference type="Proteomes" id="UP000278036"/>
    </source>
</evidence>
<dbReference type="AlphaFoldDB" id="A0A3A9JAG8"/>
<dbReference type="InterPro" id="IPR058625">
    <property type="entry name" value="MdtA-like_BSH"/>
</dbReference>
<feature type="signal peptide" evidence="5">
    <location>
        <begin position="1"/>
        <end position="33"/>
    </location>
</feature>
<dbReference type="GO" id="GO:0005886">
    <property type="term" value="C:plasma membrane"/>
    <property type="evidence" value="ECO:0007669"/>
    <property type="project" value="TreeGrafter"/>
</dbReference>
<feature type="region of interest" description="Disordered" evidence="4">
    <location>
        <begin position="374"/>
        <end position="423"/>
    </location>
</feature>
<dbReference type="Pfam" id="PF25967">
    <property type="entry name" value="RND-MFP_C"/>
    <property type="match status" value="1"/>
</dbReference>
<dbReference type="PANTHER" id="PTHR30158">
    <property type="entry name" value="ACRA/E-RELATED COMPONENT OF DRUG EFFLUX TRANSPORTER"/>
    <property type="match status" value="1"/>
</dbReference>
<dbReference type="InterPro" id="IPR058627">
    <property type="entry name" value="MdtA-like_C"/>
</dbReference>
<dbReference type="NCBIfam" id="TIGR01730">
    <property type="entry name" value="RND_mfp"/>
    <property type="match status" value="1"/>
</dbReference>
<evidence type="ECO:0000256" key="2">
    <source>
        <dbReference type="ARBA" id="ARBA00009477"/>
    </source>
</evidence>
<evidence type="ECO:0000256" key="5">
    <source>
        <dbReference type="SAM" id="SignalP"/>
    </source>
</evidence>
<comment type="caution">
    <text evidence="10">The sequence shown here is derived from an EMBL/GenBank/DDBJ whole genome shotgun (WGS) entry which is preliminary data.</text>
</comment>
<organism evidence="10 13">
    <name type="scientific">Teichococcus wenyumeiae</name>
    <dbReference type="NCBI Taxonomy" id="2478470"/>
    <lineage>
        <taxon>Bacteria</taxon>
        <taxon>Pseudomonadati</taxon>
        <taxon>Pseudomonadota</taxon>
        <taxon>Alphaproteobacteria</taxon>
        <taxon>Acetobacterales</taxon>
        <taxon>Roseomonadaceae</taxon>
        <taxon>Roseomonas</taxon>
    </lineage>
</organism>